<comment type="caution">
    <text evidence="1">The sequence shown here is derived from an EMBL/GenBank/DDBJ whole genome shotgun (WGS) entry which is preliminary data.</text>
</comment>
<sequence>MALYNFLCYKPQGAQDLSNECKSVEIGSCVLELSSIKKHAASKAHENAVNATKGSQNIFSTFISNAPDPIADKVKTAEIKLCGLLAEHNCAFLLFDHLFPLLKEIFPDSAICQKMKLKRTKATNIIKNVIAPVEKQILCDKLNTSKFSIMVDESTDIACQSTMCVVVRFYDDESKIVVSRFWELLQTKVRLLKIFLTFALNRSKKKNINLDNLIGFGSDGCSTMMGSQNSMSSRMQLYFPGIFIIKCICHSIHLCCSEACKSLPRRCEDLARDIYNFFSHSSKRQSQFVQFQQFLNLNVHKMLHPSQTRWLSLSSVVQRIVEQWDALQLYFTDKWLSEKLISVENIYFQLNDPFTKAYFYFLEWVLPKFTFLNQFFQTENVVLTTLNEKMELVFKEILLCYMKRDYVMKTDLRKINP</sequence>
<evidence type="ECO:0000313" key="1">
    <source>
        <dbReference type="EMBL" id="KAF0689644.1"/>
    </source>
</evidence>
<evidence type="ECO:0000313" key="2">
    <source>
        <dbReference type="Proteomes" id="UP000478052"/>
    </source>
</evidence>
<feature type="non-terminal residue" evidence="1">
    <location>
        <position position="417"/>
    </location>
</feature>
<keyword evidence="2" id="KW-1185">Reference proteome</keyword>
<gene>
    <name evidence="1" type="ORF">FWK35_00034995</name>
</gene>
<dbReference type="OrthoDB" id="6622882at2759"/>
<proteinExistence type="predicted"/>
<dbReference type="PANTHER" id="PTHR37162">
    <property type="entry name" value="HAT FAMILY DIMERISATION DOMAINCONTAINING PROTEIN-RELATED"/>
    <property type="match status" value="1"/>
</dbReference>
<accession>A0A6G0VLW7</accession>
<dbReference type="PANTHER" id="PTHR37162:SF1">
    <property type="entry name" value="BED-TYPE DOMAIN-CONTAINING PROTEIN"/>
    <property type="match status" value="1"/>
</dbReference>
<dbReference type="SUPFAM" id="SSF53098">
    <property type="entry name" value="Ribonuclease H-like"/>
    <property type="match status" value="1"/>
</dbReference>
<protein>
    <submittedName>
        <fullName evidence="1">DUF4371 domain-containing protein</fullName>
    </submittedName>
</protein>
<name>A0A6G0VLW7_APHCR</name>
<organism evidence="1 2">
    <name type="scientific">Aphis craccivora</name>
    <name type="common">Cowpea aphid</name>
    <dbReference type="NCBI Taxonomy" id="307492"/>
    <lineage>
        <taxon>Eukaryota</taxon>
        <taxon>Metazoa</taxon>
        <taxon>Ecdysozoa</taxon>
        <taxon>Arthropoda</taxon>
        <taxon>Hexapoda</taxon>
        <taxon>Insecta</taxon>
        <taxon>Pterygota</taxon>
        <taxon>Neoptera</taxon>
        <taxon>Paraneoptera</taxon>
        <taxon>Hemiptera</taxon>
        <taxon>Sternorrhyncha</taxon>
        <taxon>Aphidomorpha</taxon>
        <taxon>Aphidoidea</taxon>
        <taxon>Aphididae</taxon>
        <taxon>Aphidini</taxon>
        <taxon>Aphis</taxon>
        <taxon>Aphis</taxon>
    </lineage>
</organism>
<dbReference type="InterPro" id="IPR012337">
    <property type="entry name" value="RNaseH-like_sf"/>
</dbReference>
<dbReference type="EMBL" id="VUJU01016286">
    <property type="protein sequence ID" value="KAF0689644.1"/>
    <property type="molecule type" value="Genomic_DNA"/>
</dbReference>
<dbReference type="Proteomes" id="UP000478052">
    <property type="component" value="Unassembled WGS sequence"/>
</dbReference>
<reference evidence="1 2" key="1">
    <citation type="submission" date="2019-08" db="EMBL/GenBank/DDBJ databases">
        <title>Whole genome of Aphis craccivora.</title>
        <authorList>
            <person name="Voronova N.V."/>
            <person name="Shulinski R.S."/>
            <person name="Bandarenka Y.V."/>
            <person name="Zhorov D.G."/>
            <person name="Warner D."/>
        </authorList>
    </citation>
    <scope>NUCLEOTIDE SEQUENCE [LARGE SCALE GENOMIC DNA]</scope>
    <source>
        <strain evidence="1">180601</strain>
        <tissue evidence="1">Whole Body</tissue>
    </source>
</reference>
<dbReference type="AlphaFoldDB" id="A0A6G0VLW7"/>